<dbReference type="GO" id="GO:0006874">
    <property type="term" value="P:intracellular calcium ion homeostasis"/>
    <property type="evidence" value="ECO:0007669"/>
    <property type="project" value="TreeGrafter"/>
</dbReference>
<feature type="domain" description="Sodium/calcium exchanger membrane region" evidence="13">
    <location>
        <begin position="95"/>
        <end position="238"/>
    </location>
</feature>
<dbReference type="PANTHER" id="PTHR31503">
    <property type="entry name" value="VACUOLAR CALCIUM ION TRANSPORTER"/>
    <property type="match status" value="1"/>
</dbReference>
<evidence type="ECO:0000256" key="4">
    <source>
        <dbReference type="ARBA" id="ARBA00022449"/>
    </source>
</evidence>
<feature type="transmembrane region" description="Helical" evidence="12">
    <location>
        <begin position="121"/>
        <end position="143"/>
    </location>
</feature>
<keyword evidence="5" id="KW-0926">Vacuole</keyword>
<dbReference type="EMBL" id="RXIC02000022">
    <property type="protein sequence ID" value="KAB1215014.1"/>
    <property type="molecule type" value="Genomic_DNA"/>
</dbReference>
<evidence type="ECO:0000256" key="2">
    <source>
        <dbReference type="ARBA" id="ARBA00008248"/>
    </source>
</evidence>
<evidence type="ECO:0000256" key="7">
    <source>
        <dbReference type="ARBA" id="ARBA00022692"/>
    </source>
</evidence>
<keyword evidence="15" id="KW-1185">Reference proteome</keyword>
<evidence type="ECO:0000256" key="11">
    <source>
        <dbReference type="ARBA" id="ARBA00023136"/>
    </source>
</evidence>
<evidence type="ECO:0000256" key="9">
    <source>
        <dbReference type="ARBA" id="ARBA00022989"/>
    </source>
</evidence>
<comment type="subcellular location">
    <subcellularLocation>
        <location evidence="1">Vacuole membrane</location>
        <topology evidence="1">Multi-pass membrane protein</topology>
    </subcellularLocation>
</comment>
<comment type="caution">
    <text evidence="14">The sequence shown here is derived from an EMBL/GenBank/DDBJ whole genome shotgun (WGS) entry which is preliminary data.</text>
</comment>
<evidence type="ECO:0000256" key="6">
    <source>
        <dbReference type="ARBA" id="ARBA00022568"/>
    </source>
</evidence>
<evidence type="ECO:0000313" key="15">
    <source>
        <dbReference type="Proteomes" id="UP000516437"/>
    </source>
</evidence>
<feature type="transmembrane region" description="Helical" evidence="12">
    <location>
        <begin position="40"/>
        <end position="59"/>
    </location>
</feature>
<evidence type="ECO:0000256" key="12">
    <source>
        <dbReference type="SAM" id="Phobius"/>
    </source>
</evidence>
<dbReference type="InterPro" id="IPR004713">
    <property type="entry name" value="CaH_exchang"/>
</dbReference>
<comment type="similarity">
    <text evidence="2">Belongs to the Ca(2+):cation antiporter (CaCA) (TC 2.A.19) family. Cation/proton exchanger (CAX) subfamily.</text>
</comment>
<keyword evidence="3" id="KW-0813">Transport</keyword>
<dbReference type="PANTHER" id="PTHR31503:SF48">
    <property type="entry name" value="VACUOLAR CATION_PROTON EXCHANGER 2"/>
    <property type="match status" value="1"/>
</dbReference>
<keyword evidence="7 12" id="KW-0812">Transmembrane</keyword>
<dbReference type="InterPro" id="IPR004837">
    <property type="entry name" value="NaCa_Exmemb"/>
</dbReference>
<feature type="transmembrane region" description="Helical" evidence="12">
    <location>
        <begin position="260"/>
        <end position="281"/>
    </location>
</feature>
<dbReference type="InterPro" id="IPR044880">
    <property type="entry name" value="NCX_ion-bd_dom_sf"/>
</dbReference>
<name>A0A6A1VQ57_9ROSI</name>
<dbReference type="FunFam" id="1.20.1420.30:FF:000008">
    <property type="entry name" value="Vacuolar cation/proton exchanger"/>
    <property type="match status" value="1"/>
</dbReference>
<evidence type="ECO:0000313" key="14">
    <source>
        <dbReference type="EMBL" id="KAB1215014.1"/>
    </source>
</evidence>
<protein>
    <submittedName>
        <fullName evidence="14">Vacuolar cation/proton exchanger 5</fullName>
    </submittedName>
</protein>
<keyword evidence="9 12" id="KW-1133">Transmembrane helix</keyword>
<evidence type="ECO:0000259" key="13">
    <source>
        <dbReference type="Pfam" id="PF01699"/>
    </source>
</evidence>
<dbReference type="Proteomes" id="UP000516437">
    <property type="component" value="Chromosome 4"/>
</dbReference>
<dbReference type="AlphaFoldDB" id="A0A6A1VQ57"/>
<dbReference type="GO" id="GO:0009705">
    <property type="term" value="C:plant-type vacuole membrane"/>
    <property type="evidence" value="ECO:0007669"/>
    <property type="project" value="TreeGrafter"/>
</dbReference>
<keyword evidence="10" id="KW-0406">Ion transport</keyword>
<keyword evidence="4" id="KW-0050">Antiport</keyword>
<feature type="transmembrane region" description="Helical" evidence="12">
    <location>
        <begin position="195"/>
        <end position="214"/>
    </location>
</feature>
<keyword evidence="8" id="KW-0106">Calcium</keyword>
<evidence type="ECO:0000256" key="3">
    <source>
        <dbReference type="ARBA" id="ARBA00022448"/>
    </source>
</evidence>
<dbReference type="GO" id="GO:0015369">
    <property type="term" value="F:calcium:proton antiporter activity"/>
    <property type="evidence" value="ECO:0007669"/>
    <property type="project" value="UniProtKB-ARBA"/>
</dbReference>
<gene>
    <name evidence="14" type="ORF">CJ030_MR4G005265</name>
</gene>
<feature type="transmembrane region" description="Helical" evidence="12">
    <location>
        <begin position="96"/>
        <end position="114"/>
    </location>
</feature>
<evidence type="ECO:0000256" key="1">
    <source>
        <dbReference type="ARBA" id="ARBA00004128"/>
    </source>
</evidence>
<evidence type="ECO:0000256" key="10">
    <source>
        <dbReference type="ARBA" id="ARBA00023065"/>
    </source>
</evidence>
<sequence>MQATAVVSSGLLLMAVMGLLFPAVLHYTHTEVHFGKSELALSRFSSCIMLVAYTAYLFFQLQSQKNVYVPLNEEGSQSEDGSDDDEAPEISKWESIIWLFIMTAWISFLSEYLVRAIEGASIAWNIPISFISVILLPIVGNAAEHASAIMFAMKDKLDISLGVAIGSSTQISMFGVDSFLCCDGWIMGQSMDLNFQLFETATLFITVLVVAFLLQEGTSNYFKGLMLILCYLIVAASFFVHVDHLPGEFLMKPTVLLPKLHIAILIFMKYIKFVLAWRVTIQVFAL</sequence>
<dbReference type="Pfam" id="PF01699">
    <property type="entry name" value="Na_Ca_ex"/>
    <property type="match status" value="1"/>
</dbReference>
<proteinExistence type="inferred from homology"/>
<organism evidence="14 15">
    <name type="scientific">Morella rubra</name>
    <name type="common">Chinese bayberry</name>
    <dbReference type="NCBI Taxonomy" id="262757"/>
    <lineage>
        <taxon>Eukaryota</taxon>
        <taxon>Viridiplantae</taxon>
        <taxon>Streptophyta</taxon>
        <taxon>Embryophyta</taxon>
        <taxon>Tracheophyta</taxon>
        <taxon>Spermatophyta</taxon>
        <taxon>Magnoliopsida</taxon>
        <taxon>eudicotyledons</taxon>
        <taxon>Gunneridae</taxon>
        <taxon>Pentapetalae</taxon>
        <taxon>rosids</taxon>
        <taxon>fabids</taxon>
        <taxon>Fagales</taxon>
        <taxon>Myricaceae</taxon>
        <taxon>Morella</taxon>
    </lineage>
</organism>
<evidence type="ECO:0000256" key="5">
    <source>
        <dbReference type="ARBA" id="ARBA00022554"/>
    </source>
</evidence>
<reference evidence="14 15" key="1">
    <citation type="journal article" date="2019" name="Plant Biotechnol. J.">
        <title>The red bayberry genome and genetic basis of sex determination.</title>
        <authorList>
            <person name="Jia H.M."/>
            <person name="Jia H.J."/>
            <person name="Cai Q.L."/>
            <person name="Wang Y."/>
            <person name="Zhao H.B."/>
            <person name="Yang W.F."/>
            <person name="Wang G.Y."/>
            <person name="Li Y.H."/>
            <person name="Zhan D.L."/>
            <person name="Shen Y.T."/>
            <person name="Niu Q.F."/>
            <person name="Chang L."/>
            <person name="Qiu J."/>
            <person name="Zhao L."/>
            <person name="Xie H.B."/>
            <person name="Fu W.Y."/>
            <person name="Jin J."/>
            <person name="Li X.W."/>
            <person name="Jiao Y."/>
            <person name="Zhou C.C."/>
            <person name="Tu T."/>
            <person name="Chai C.Y."/>
            <person name="Gao J.L."/>
            <person name="Fan L.J."/>
            <person name="van de Weg E."/>
            <person name="Wang J.Y."/>
            <person name="Gao Z.S."/>
        </authorList>
    </citation>
    <scope>NUCLEOTIDE SEQUENCE [LARGE SCALE GENOMIC DNA]</scope>
    <source>
        <tissue evidence="14">Leaves</tissue>
    </source>
</reference>
<keyword evidence="11 12" id="KW-0472">Membrane</keyword>
<accession>A0A6A1VQ57</accession>
<dbReference type="OrthoDB" id="1699231at2759"/>
<evidence type="ECO:0000256" key="8">
    <source>
        <dbReference type="ARBA" id="ARBA00022837"/>
    </source>
</evidence>
<dbReference type="Gene3D" id="1.20.1420.30">
    <property type="entry name" value="NCX, central ion-binding region"/>
    <property type="match status" value="1"/>
</dbReference>
<feature type="transmembrane region" description="Helical" evidence="12">
    <location>
        <begin position="221"/>
        <end position="240"/>
    </location>
</feature>
<keyword evidence="6" id="KW-0109">Calcium transport</keyword>
<feature type="transmembrane region" description="Helical" evidence="12">
    <location>
        <begin position="6"/>
        <end position="28"/>
    </location>
</feature>